<dbReference type="SUPFAM" id="SSF53383">
    <property type="entry name" value="PLP-dependent transferases"/>
    <property type="match status" value="1"/>
</dbReference>
<comment type="catalytic activity">
    <reaction evidence="8">
        <text>(sulfur carrier)-H + L-cysteine = (sulfur carrier)-SH + L-alanine</text>
        <dbReference type="Rhea" id="RHEA:43892"/>
        <dbReference type="Rhea" id="RHEA-COMP:14737"/>
        <dbReference type="Rhea" id="RHEA-COMP:14739"/>
        <dbReference type="ChEBI" id="CHEBI:29917"/>
        <dbReference type="ChEBI" id="CHEBI:35235"/>
        <dbReference type="ChEBI" id="CHEBI:57972"/>
        <dbReference type="ChEBI" id="CHEBI:64428"/>
        <dbReference type="EC" id="2.8.1.7"/>
    </reaction>
</comment>
<dbReference type="NCBIfam" id="TIGR01979">
    <property type="entry name" value="sufS"/>
    <property type="match status" value="1"/>
</dbReference>
<name>A0A399SG82_9BACT</name>
<comment type="function">
    <text evidence="2">Catalyzes the removal of elemental sulfur and selenium atoms from L-cysteine, L-cystine, L-selenocysteine, and L-selenocystine to produce L-alanine.</text>
</comment>
<dbReference type="Pfam" id="PF00266">
    <property type="entry name" value="Aminotran_5"/>
    <property type="match status" value="1"/>
</dbReference>
<keyword evidence="7" id="KW-0663">Pyridoxal phosphate</keyword>
<dbReference type="InterPro" id="IPR010970">
    <property type="entry name" value="Cys_dSase_SufS"/>
</dbReference>
<gene>
    <name evidence="10" type="ORF">D1627_08490</name>
</gene>
<dbReference type="Proteomes" id="UP000266005">
    <property type="component" value="Unassembled WGS sequence"/>
</dbReference>
<evidence type="ECO:0000256" key="6">
    <source>
        <dbReference type="ARBA" id="ARBA00022679"/>
    </source>
</evidence>
<dbReference type="OrthoDB" id="9804366at2"/>
<comment type="similarity">
    <text evidence="3">Belongs to the class-V pyridoxal-phosphate-dependent aminotransferase family. Csd subfamily.</text>
</comment>
<proteinExistence type="inferred from homology"/>
<organism evidence="10 11">
    <name type="scientific">Pontibacter oryzae</name>
    <dbReference type="NCBI Taxonomy" id="2304593"/>
    <lineage>
        <taxon>Bacteria</taxon>
        <taxon>Pseudomonadati</taxon>
        <taxon>Bacteroidota</taxon>
        <taxon>Cytophagia</taxon>
        <taxon>Cytophagales</taxon>
        <taxon>Hymenobacteraceae</taxon>
        <taxon>Pontibacter</taxon>
    </lineage>
</organism>
<evidence type="ECO:0000256" key="4">
    <source>
        <dbReference type="ARBA" id="ARBA00012239"/>
    </source>
</evidence>
<dbReference type="Gene3D" id="3.90.1150.10">
    <property type="entry name" value="Aspartate Aminotransferase, domain 1"/>
    <property type="match status" value="1"/>
</dbReference>
<dbReference type="InterPro" id="IPR015424">
    <property type="entry name" value="PyrdxlP-dep_Trfase"/>
</dbReference>
<dbReference type="PANTHER" id="PTHR43586:SF8">
    <property type="entry name" value="CYSTEINE DESULFURASE 1, CHLOROPLASTIC"/>
    <property type="match status" value="1"/>
</dbReference>
<feature type="domain" description="Aminotransferase class V" evidence="9">
    <location>
        <begin position="35"/>
        <end position="404"/>
    </location>
</feature>
<evidence type="ECO:0000256" key="7">
    <source>
        <dbReference type="ARBA" id="ARBA00022898"/>
    </source>
</evidence>
<dbReference type="CDD" id="cd06453">
    <property type="entry name" value="SufS_like"/>
    <property type="match status" value="1"/>
</dbReference>
<dbReference type="EC" id="2.8.1.7" evidence="4"/>
<keyword evidence="6" id="KW-0808">Transferase</keyword>
<dbReference type="InterPro" id="IPR015422">
    <property type="entry name" value="PyrdxlP-dep_Trfase_small"/>
</dbReference>
<sequence length="416" mass="45975">MSGNSTISTTRKLDVQQLRQDFPILQTEVYGKPLVYLDNAATTQKPLAVIEAMNDYYTSSNSNIHRGVHYLSQKATSEYEIVRQKVQRFINAEHLHEVIFTKGTTESINLVANCFNRKFLKPGDSILISAMEHHSNIVPWQMACEAHGATLRVIPMNEKGELQMDAFTDMLDETVKLISLTYVSNTLGTINPVREVIEQAHAQDIPVLIDAAQAVQHIPLDVQDLDADFVAFSGHKMCGPTGIGVLYGKEKWLDQMPPYQGGGDMIKTVSFEKTTYNELPLKFEAGTPAIAEGIGLGVAIDYLEQLGLQNIYDTEHALLTYATNALRQIDGIRFIGQAAQKSASISFLINDIHPFDIGEILDKQGVAVRTGHHCTEPIMNFFGIPGTVRASLAFYNTTEEIDKLVAATKKAAMMLG</sequence>
<dbReference type="PANTHER" id="PTHR43586">
    <property type="entry name" value="CYSTEINE DESULFURASE"/>
    <property type="match status" value="1"/>
</dbReference>
<evidence type="ECO:0000256" key="8">
    <source>
        <dbReference type="ARBA" id="ARBA00050776"/>
    </source>
</evidence>
<evidence type="ECO:0000256" key="3">
    <source>
        <dbReference type="ARBA" id="ARBA00010447"/>
    </source>
</evidence>
<dbReference type="GO" id="GO:0030170">
    <property type="term" value="F:pyridoxal phosphate binding"/>
    <property type="evidence" value="ECO:0007669"/>
    <property type="project" value="InterPro"/>
</dbReference>
<protein>
    <recommendedName>
        <fullName evidence="5">Probable cysteine desulfurase</fullName>
        <ecNumber evidence="4">2.8.1.7</ecNumber>
    </recommendedName>
</protein>
<dbReference type="InterPro" id="IPR000192">
    <property type="entry name" value="Aminotrans_V_dom"/>
</dbReference>
<dbReference type="InterPro" id="IPR015421">
    <property type="entry name" value="PyrdxlP-dep_Trfase_major"/>
</dbReference>
<dbReference type="GO" id="GO:0031071">
    <property type="term" value="F:cysteine desulfurase activity"/>
    <property type="evidence" value="ECO:0007669"/>
    <property type="project" value="UniProtKB-EC"/>
</dbReference>
<dbReference type="GO" id="GO:0006534">
    <property type="term" value="P:cysteine metabolic process"/>
    <property type="evidence" value="ECO:0007669"/>
    <property type="project" value="InterPro"/>
</dbReference>
<reference evidence="11" key="1">
    <citation type="submission" date="2018-08" db="EMBL/GenBank/DDBJ databases">
        <title>Mucilaginibacter sp. MYSH2.</title>
        <authorList>
            <person name="Seo T."/>
        </authorList>
    </citation>
    <scope>NUCLEOTIDE SEQUENCE [LARGE SCALE GENOMIC DNA]</scope>
    <source>
        <strain evidence="11">KIRAN</strain>
    </source>
</reference>
<comment type="cofactor">
    <cofactor evidence="1">
        <name>pyridoxal 5'-phosphate</name>
        <dbReference type="ChEBI" id="CHEBI:597326"/>
    </cofactor>
</comment>
<comment type="caution">
    <text evidence="10">The sequence shown here is derived from an EMBL/GenBank/DDBJ whole genome shotgun (WGS) entry which is preliminary data.</text>
</comment>
<dbReference type="Gene3D" id="3.40.640.10">
    <property type="entry name" value="Type I PLP-dependent aspartate aminotransferase-like (Major domain)"/>
    <property type="match status" value="1"/>
</dbReference>
<dbReference type="InterPro" id="IPR016454">
    <property type="entry name" value="Cysteine_dSase"/>
</dbReference>
<evidence type="ECO:0000256" key="2">
    <source>
        <dbReference type="ARBA" id="ARBA00002824"/>
    </source>
</evidence>
<dbReference type="EMBL" id="QWGE01000002">
    <property type="protein sequence ID" value="RIJ42024.1"/>
    <property type="molecule type" value="Genomic_DNA"/>
</dbReference>
<dbReference type="RefSeq" id="WP_119431768.1">
    <property type="nucleotide sequence ID" value="NZ_QWGE01000002.1"/>
</dbReference>
<keyword evidence="11" id="KW-1185">Reference proteome</keyword>
<evidence type="ECO:0000259" key="9">
    <source>
        <dbReference type="Pfam" id="PF00266"/>
    </source>
</evidence>
<evidence type="ECO:0000256" key="5">
    <source>
        <dbReference type="ARBA" id="ARBA00021850"/>
    </source>
</evidence>
<accession>A0A399SG82</accession>
<evidence type="ECO:0000313" key="11">
    <source>
        <dbReference type="Proteomes" id="UP000266005"/>
    </source>
</evidence>
<dbReference type="AlphaFoldDB" id="A0A399SG82"/>
<evidence type="ECO:0000256" key="1">
    <source>
        <dbReference type="ARBA" id="ARBA00001933"/>
    </source>
</evidence>
<evidence type="ECO:0000313" key="10">
    <source>
        <dbReference type="EMBL" id="RIJ42024.1"/>
    </source>
</evidence>
<dbReference type="PIRSF" id="PIRSF005572">
    <property type="entry name" value="NifS"/>
    <property type="match status" value="1"/>
</dbReference>